<accession>A0ABS2F988</accession>
<evidence type="ECO:0000259" key="1">
    <source>
        <dbReference type="Pfam" id="PF10593"/>
    </source>
</evidence>
<protein>
    <submittedName>
        <fullName evidence="2">Z1 domain-containing protein</fullName>
    </submittedName>
</protein>
<keyword evidence="3" id="KW-1185">Reference proteome</keyword>
<feature type="domain" description="Putative endonuclease Z1" evidence="1">
    <location>
        <begin position="398"/>
        <end position="652"/>
    </location>
</feature>
<comment type="caution">
    <text evidence="2">The sequence shown here is derived from an EMBL/GenBank/DDBJ whole genome shotgun (WGS) entry which is preliminary data.</text>
</comment>
<dbReference type="EMBL" id="JACJKJ010000009">
    <property type="protein sequence ID" value="MBM6806628.1"/>
    <property type="molecule type" value="Genomic_DNA"/>
</dbReference>
<proteinExistence type="predicted"/>
<dbReference type="Pfam" id="PF10593">
    <property type="entry name" value="Z1"/>
    <property type="match status" value="1"/>
</dbReference>
<gene>
    <name evidence="2" type="ORF">H6A24_08985</name>
</gene>
<dbReference type="RefSeq" id="WP_204500444.1">
    <property type="nucleotide sequence ID" value="NZ_JACJKJ010000009.1"/>
</dbReference>
<dbReference type="Proteomes" id="UP000782117">
    <property type="component" value="Unassembled WGS sequence"/>
</dbReference>
<sequence length="925" mass="105314">MMNKAIEWIKEGRTKGMSWEDLLHGKGSTEEDLIKFLAIAAEYMNWPVLSVEDWHQLIGQQRKEEENLEKLIDTKGATIIHAANEQNLINISSDEDSAWQCYRRLLIRGKGFREDVVNIMQDANIKILRQLSRDTHETGAVKGLVVGNVQSGKTANMAALMAMAADAGWNMFIVLSGMMENLRVQTLKRLVEDLNSNSCKLNWEAIDNPQKIEQFGKRLVDKSFTAESNMRYLTVCLKNTKRLENLIYWLNRDENSRKDIRLLIIDDEADQASINTETEAKRTAINRLILNLINNRTSKGEQACCNFQAVNYIGYTATPYANVLNEPPGPESLYPSNFITTLSVSDEYFGPQQIFGYESEDDDSNSFPGLDIVRLINEDDIEDIKDIQEAKKKDIPESLIDAICWFLCGVAYMRYIGYKKPVSMLVHTSRLTIAHNIMGNAIRSFFEQRKQTGIIELCRNLWERESNRFSKSDFISQYNNYANIPSINDYPEFEVLRKHIEHLLSSGLTSLEMDSDNRIEYGAGIHLCIDNSDKNNVNSRLIYPNDNEMPCDAPAFLVIGGNTLSRGLTIEGLLSTYFLRPAGCADTLMQMGRWFGYRKGYELIPRIWLSMRVRDQFRFISEMDQKLRNEIKFMARIGQDPSECGPKIMTSPSTKFLQIVSDNKRRNAVGADYDFAGHTMETGVFTNNARLLRSNLNLLSEFVGSLGNPSTDVNGNPYAADNKVWKDISPQSIKDFLGRYKYSERLRGFNDLEAFEKWLDRVSEEGLLGNWNVILAGIKHDEILGKHQITDTISINKVNRTRRYDVSGDETINIGVLRSFNDFLSDISVQKEDLGTLSAMKDVNHNTATLNLLREKLGMSTNPQLVIYVIDKNSMPRNNSNRYPLNAVEDIVGFSINIPGIRKGKSTVQSLTVRIRRDILEDDVI</sequence>
<name>A0ABS2F988_9BACE</name>
<dbReference type="InterPro" id="IPR018310">
    <property type="entry name" value="Put_endonuclease_Z1-dom"/>
</dbReference>
<dbReference type="InterPro" id="IPR027417">
    <property type="entry name" value="P-loop_NTPase"/>
</dbReference>
<evidence type="ECO:0000313" key="2">
    <source>
        <dbReference type="EMBL" id="MBM6806628.1"/>
    </source>
</evidence>
<evidence type="ECO:0000313" key="3">
    <source>
        <dbReference type="Proteomes" id="UP000782117"/>
    </source>
</evidence>
<dbReference type="SUPFAM" id="SSF52540">
    <property type="entry name" value="P-loop containing nucleoside triphosphate hydrolases"/>
    <property type="match status" value="1"/>
</dbReference>
<organism evidence="2 3">
    <name type="scientific">Bacteroides caecicola</name>
    <dbReference type="NCBI Taxonomy" id="1462569"/>
    <lineage>
        <taxon>Bacteria</taxon>
        <taxon>Pseudomonadati</taxon>
        <taxon>Bacteroidota</taxon>
        <taxon>Bacteroidia</taxon>
        <taxon>Bacteroidales</taxon>
        <taxon>Bacteroidaceae</taxon>
        <taxon>Bacteroides</taxon>
    </lineage>
</organism>
<reference evidence="2 3" key="1">
    <citation type="journal article" date="2021" name="Sci. Rep.">
        <title>The distribution of antibiotic resistance genes in chicken gut microbiota commensals.</title>
        <authorList>
            <person name="Juricova H."/>
            <person name="Matiasovicova J."/>
            <person name="Kubasova T."/>
            <person name="Cejkova D."/>
            <person name="Rychlik I."/>
        </authorList>
    </citation>
    <scope>NUCLEOTIDE SEQUENCE [LARGE SCALE GENOMIC DNA]</scope>
    <source>
        <strain evidence="2 3">An768</strain>
    </source>
</reference>